<dbReference type="RefSeq" id="WP_092729466.1">
    <property type="nucleotide sequence ID" value="NZ_FMXE01000009.1"/>
</dbReference>
<evidence type="ECO:0000256" key="1">
    <source>
        <dbReference type="ARBA" id="ARBA00008791"/>
    </source>
</evidence>
<dbReference type="InterPro" id="IPR006016">
    <property type="entry name" value="UspA"/>
</dbReference>
<keyword evidence="4" id="KW-1185">Reference proteome</keyword>
<name>A0A1G5XAC2_9BACT</name>
<feature type="domain" description="UspA" evidence="2">
    <location>
        <begin position="2"/>
        <end position="135"/>
    </location>
</feature>
<comment type="similarity">
    <text evidence="1">Belongs to the universal stress protein A family.</text>
</comment>
<evidence type="ECO:0000313" key="3">
    <source>
        <dbReference type="EMBL" id="SDA67351.1"/>
    </source>
</evidence>
<dbReference type="AlphaFoldDB" id="A0A1G5XAC2"/>
<dbReference type="Gene3D" id="3.40.50.12370">
    <property type="match status" value="1"/>
</dbReference>
<evidence type="ECO:0000259" key="2">
    <source>
        <dbReference type="Pfam" id="PF00582"/>
    </source>
</evidence>
<organism evidence="3 4">
    <name type="scientific">Algoriphagus alkaliphilus</name>
    <dbReference type="NCBI Taxonomy" id="279824"/>
    <lineage>
        <taxon>Bacteria</taxon>
        <taxon>Pseudomonadati</taxon>
        <taxon>Bacteroidota</taxon>
        <taxon>Cytophagia</taxon>
        <taxon>Cytophagales</taxon>
        <taxon>Cyclobacteriaceae</taxon>
        <taxon>Algoriphagus</taxon>
    </lineage>
</organism>
<sequence>MKIIVPIDFSENSIKALEFAISMADKKHGKITLVHVIKVVYDFASQAAIAVDSMVKDGEKLLKEITEKYKASKVAIDYLILEGNTSISVARIADEINATLIVMGTQGASGIKKALIGTTTVNLIKEANCPVLVVPAKANVGEIRKVTLALEFANHEEKFIDWIVDMSRRWELNLEILHVQTVKGFKEQLSILGIEGFLQKKYPDLQVKIHTFYAESASQGLDLYLQEHDNMILVMCHEHKNLWDQIVQKSQSIQMAYHTHIPLLIMN</sequence>
<dbReference type="CDD" id="cd00293">
    <property type="entry name" value="USP-like"/>
    <property type="match status" value="1"/>
</dbReference>
<proteinExistence type="inferred from homology"/>
<dbReference type="PANTHER" id="PTHR46268:SF6">
    <property type="entry name" value="UNIVERSAL STRESS PROTEIN UP12"/>
    <property type="match status" value="1"/>
</dbReference>
<gene>
    <name evidence="3" type="ORF">SAMN03080617_01650</name>
</gene>
<accession>A0A1G5XAC2</accession>
<dbReference type="Pfam" id="PF00582">
    <property type="entry name" value="Usp"/>
    <property type="match status" value="1"/>
</dbReference>
<evidence type="ECO:0000313" key="4">
    <source>
        <dbReference type="Proteomes" id="UP000198756"/>
    </source>
</evidence>
<dbReference type="PRINTS" id="PR01438">
    <property type="entry name" value="UNVRSLSTRESS"/>
</dbReference>
<dbReference type="PANTHER" id="PTHR46268">
    <property type="entry name" value="STRESS RESPONSE PROTEIN NHAX"/>
    <property type="match status" value="1"/>
</dbReference>
<dbReference type="SUPFAM" id="SSF52402">
    <property type="entry name" value="Adenine nucleotide alpha hydrolases-like"/>
    <property type="match status" value="2"/>
</dbReference>
<dbReference type="Proteomes" id="UP000198756">
    <property type="component" value="Unassembled WGS sequence"/>
</dbReference>
<dbReference type="OrthoDB" id="9788959at2"/>
<reference evidence="4" key="1">
    <citation type="submission" date="2016-10" db="EMBL/GenBank/DDBJ databases">
        <authorList>
            <person name="Varghese N."/>
            <person name="Submissions S."/>
        </authorList>
    </citation>
    <scope>NUCLEOTIDE SEQUENCE [LARGE SCALE GENOMIC DNA]</scope>
    <source>
        <strain evidence="4">DSM 22703</strain>
    </source>
</reference>
<protein>
    <submittedName>
        <fullName evidence="3">Nucleotide-binding universal stress protein, UspA family</fullName>
    </submittedName>
</protein>
<dbReference type="InterPro" id="IPR006015">
    <property type="entry name" value="Universal_stress_UspA"/>
</dbReference>
<dbReference type="EMBL" id="FMXE01000009">
    <property type="protein sequence ID" value="SDA67351.1"/>
    <property type="molecule type" value="Genomic_DNA"/>
</dbReference>